<protein>
    <recommendedName>
        <fullName evidence="2">Virion structural protein</fullName>
    </recommendedName>
</protein>
<organism evidence="1">
    <name type="scientific">Pseudomonas phage HRDY3</name>
    <dbReference type="NCBI Taxonomy" id="3236930"/>
    <lineage>
        <taxon>Viruses</taxon>
    </lineage>
</organism>
<evidence type="ECO:0008006" key="2">
    <source>
        <dbReference type="Google" id="ProtNLM"/>
    </source>
</evidence>
<reference evidence="1" key="1">
    <citation type="submission" date="2024-07" db="EMBL/GenBank/DDBJ databases">
        <authorList>
            <person name="Bringhurst R.M."/>
            <person name="Homer T.E."/>
        </authorList>
    </citation>
    <scope>NUCLEOTIDE SEQUENCE</scope>
</reference>
<proteinExistence type="predicted"/>
<dbReference type="EMBL" id="PQ015379">
    <property type="protein sequence ID" value="XDJ15193.1"/>
    <property type="molecule type" value="Genomic_DNA"/>
</dbReference>
<accession>A0AB39CDW1</accession>
<evidence type="ECO:0000313" key="1">
    <source>
        <dbReference type="EMBL" id="XDJ15193.1"/>
    </source>
</evidence>
<sequence>MQIQSKYIDDNPNIIDLKNARNANEVVTVLTRINTATGVLVSKFNQKKLPFLKVSDGVEALTFCVDSLVELRCARSVAQEFSDSKRDRCFQMISALQSNIRSFQKTLLDLIDGVCSSRMDKHLDYLSDIVYKILSRISHTTQLHLRLPEYQMICFRTDSGIQDKNGYVSGPITVKLTLLGGVYRISIPDSPYVLSGETIVESAKDVQTYITGNLSDFEYVGKPVPKDDKLLASKLVKNIEVTDDTLNVVLKPFVKPEDINKFLMRVLPYLKRAVSLPDTDVIHRVSQYGNNFMISFIVGKRKIYDVQSLNKLTKLLNVGKSEKDKLNTIMEQS</sequence>
<name>A0AB39CDW1_9VIRU</name>